<dbReference type="KEGG" id="caml:H6X83_05315"/>
<dbReference type="Proteomes" id="UP000516046">
    <property type="component" value="Chromosome"/>
</dbReference>
<dbReference type="UniPathway" id="UPA00246"/>
<sequence length="466" mass="52537">MKPLIHDDFMLHNGTASLLYHRFAEKAPIFDYHCHLNPEEILQDKTYSNMTEIWLSGDHYKWRLMRAAGVPEKYITGNADPYEKFLKFAETIPRCAGNPMYHWTHLELKRYFHVDDLLTPESAPRIWKTCNEQLQKPEFSVRSLIRRSNVAALCTTDDPVNDLHCHKALAADTSFATKVLPSFRPETALHPEDQNFVSWMQKLSAAVGTPVTTFAELETALEKRAEYFKAAGCLVADQSLASPDFCCGTRAEAEAAFTKRMSGNKLTNEESNAYQNQLMISLGRIYHKIGFVMQLHFGVIRSCSTRMFAECGADTGFDAVGDGISAASLAALLDSLDKTGELPKTIVYSLNANDNDKLASVLGCFQENVFPQKMQLGAAWWFNDHRDGMEAQMKALANTGLLSGFVGMLTDSRSFLSYTRHEYFRRILCNLLGEWTERGELPMDYDLLGGMVEDICYNNIAAYLTK</sequence>
<dbReference type="NCBIfam" id="NF002794">
    <property type="entry name" value="PRK02925.1"/>
    <property type="match status" value="1"/>
</dbReference>
<keyword evidence="9" id="KW-1185">Reference proteome</keyword>
<dbReference type="RefSeq" id="WP_212508110.1">
    <property type="nucleotide sequence ID" value="NZ_CP060696.1"/>
</dbReference>
<dbReference type="InterPro" id="IPR003766">
    <property type="entry name" value="Uronate_isomerase"/>
</dbReference>
<name>A0A7G9WK29_9FIRM</name>
<dbReference type="GO" id="GO:0042840">
    <property type="term" value="P:D-glucuronate catabolic process"/>
    <property type="evidence" value="ECO:0007669"/>
    <property type="project" value="TreeGrafter"/>
</dbReference>
<dbReference type="AlphaFoldDB" id="A0A7G9WK29"/>
<dbReference type="HAMAP" id="MF_00675">
    <property type="entry name" value="UxaC"/>
    <property type="match status" value="1"/>
</dbReference>
<protein>
    <recommendedName>
        <fullName evidence="5 7">Uronate isomerase</fullName>
        <ecNumber evidence="4 7">5.3.1.12</ecNumber>
    </recommendedName>
    <alternativeName>
        <fullName evidence="7">Glucuronate isomerase</fullName>
    </alternativeName>
    <alternativeName>
        <fullName evidence="7">Uronic isomerase</fullName>
    </alternativeName>
</protein>
<dbReference type="SUPFAM" id="SSF51556">
    <property type="entry name" value="Metallo-dependent hydrolases"/>
    <property type="match status" value="1"/>
</dbReference>
<dbReference type="Gene3D" id="1.10.2020.10">
    <property type="entry name" value="uronate isomerase, domain 2, chain A"/>
    <property type="match status" value="1"/>
</dbReference>
<evidence type="ECO:0000256" key="5">
    <source>
        <dbReference type="ARBA" id="ARBA00020555"/>
    </source>
</evidence>
<keyword evidence="6 7" id="KW-0413">Isomerase</keyword>
<dbReference type="InterPro" id="IPR032466">
    <property type="entry name" value="Metal_Hydrolase"/>
</dbReference>
<comment type="catalytic activity">
    <reaction evidence="1 7">
        <text>D-glucuronate = D-fructuronate</text>
        <dbReference type="Rhea" id="RHEA:13049"/>
        <dbReference type="ChEBI" id="CHEBI:58720"/>
        <dbReference type="ChEBI" id="CHEBI:59863"/>
        <dbReference type="EC" id="5.3.1.12"/>
    </reaction>
</comment>
<comment type="similarity">
    <text evidence="3 7">Belongs to the metallo-dependent hydrolases superfamily. Uronate isomerase family.</text>
</comment>
<dbReference type="GO" id="GO:0019698">
    <property type="term" value="P:D-galacturonate catabolic process"/>
    <property type="evidence" value="ECO:0007669"/>
    <property type="project" value="TreeGrafter"/>
</dbReference>
<dbReference type="GO" id="GO:0008880">
    <property type="term" value="F:glucuronate isomerase activity"/>
    <property type="evidence" value="ECO:0007669"/>
    <property type="project" value="UniProtKB-UniRule"/>
</dbReference>
<dbReference type="PANTHER" id="PTHR30068">
    <property type="entry name" value="URONATE ISOMERASE"/>
    <property type="match status" value="1"/>
</dbReference>
<dbReference type="Gene3D" id="3.20.20.140">
    <property type="entry name" value="Metal-dependent hydrolases"/>
    <property type="match status" value="1"/>
</dbReference>
<evidence type="ECO:0000256" key="2">
    <source>
        <dbReference type="ARBA" id="ARBA00004892"/>
    </source>
</evidence>
<organism evidence="8 9">
    <name type="scientific">Caproicibacterium amylolyticum</name>
    <dbReference type="NCBI Taxonomy" id="2766537"/>
    <lineage>
        <taxon>Bacteria</taxon>
        <taxon>Bacillati</taxon>
        <taxon>Bacillota</taxon>
        <taxon>Clostridia</taxon>
        <taxon>Eubacteriales</taxon>
        <taxon>Oscillospiraceae</taxon>
        <taxon>Caproicibacterium</taxon>
    </lineage>
</organism>
<proteinExistence type="inferred from homology"/>
<dbReference type="Pfam" id="PF02614">
    <property type="entry name" value="UxaC"/>
    <property type="match status" value="1"/>
</dbReference>
<evidence type="ECO:0000256" key="1">
    <source>
        <dbReference type="ARBA" id="ARBA00001165"/>
    </source>
</evidence>
<comment type="pathway">
    <text evidence="2 7">Carbohydrate metabolism; pentose and glucuronate interconversion.</text>
</comment>
<evidence type="ECO:0000256" key="4">
    <source>
        <dbReference type="ARBA" id="ARBA00012546"/>
    </source>
</evidence>
<reference evidence="8 9" key="1">
    <citation type="submission" date="2020-08" db="EMBL/GenBank/DDBJ databases">
        <authorList>
            <person name="Ren C."/>
            <person name="Gu Y."/>
            <person name="Xu Y."/>
        </authorList>
    </citation>
    <scope>NUCLEOTIDE SEQUENCE [LARGE SCALE GENOMIC DNA]</scope>
    <source>
        <strain evidence="8 9">LBM18003</strain>
    </source>
</reference>
<evidence type="ECO:0000313" key="8">
    <source>
        <dbReference type="EMBL" id="QNO19041.1"/>
    </source>
</evidence>
<evidence type="ECO:0000256" key="6">
    <source>
        <dbReference type="ARBA" id="ARBA00023235"/>
    </source>
</evidence>
<dbReference type="EC" id="5.3.1.12" evidence="4 7"/>
<evidence type="ECO:0000256" key="3">
    <source>
        <dbReference type="ARBA" id="ARBA00008397"/>
    </source>
</evidence>
<dbReference type="PANTHER" id="PTHR30068:SF4">
    <property type="entry name" value="URONATE ISOMERASE"/>
    <property type="match status" value="1"/>
</dbReference>
<accession>A0A7G9WK29</accession>
<evidence type="ECO:0000313" key="9">
    <source>
        <dbReference type="Proteomes" id="UP000516046"/>
    </source>
</evidence>
<dbReference type="EMBL" id="CP060696">
    <property type="protein sequence ID" value="QNO19041.1"/>
    <property type="molecule type" value="Genomic_DNA"/>
</dbReference>
<gene>
    <name evidence="7 8" type="primary">uxaC</name>
    <name evidence="8" type="ORF">H6X83_05315</name>
</gene>
<evidence type="ECO:0000256" key="7">
    <source>
        <dbReference type="HAMAP-Rule" id="MF_00675"/>
    </source>
</evidence>
<comment type="catalytic activity">
    <reaction evidence="7">
        <text>aldehydo-D-galacturonate = keto-D-tagaturonate</text>
        <dbReference type="Rhea" id="RHEA:27702"/>
        <dbReference type="ChEBI" id="CHEBI:12952"/>
        <dbReference type="ChEBI" id="CHEBI:17886"/>
    </reaction>
</comment>